<proteinExistence type="predicted"/>
<protein>
    <submittedName>
        <fullName evidence="2">Uncharacterized protein</fullName>
    </submittedName>
</protein>
<dbReference type="eggNOG" id="ENOG5032AIJ">
    <property type="taxonomic scope" value="Bacteria"/>
</dbReference>
<feature type="region of interest" description="Disordered" evidence="1">
    <location>
        <begin position="266"/>
        <end position="291"/>
    </location>
</feature>
<organism evidence="2 3">
    <name type="scientific">Sphingopyxis alaskensis (strain DSM 13593 / LMG 18877 / RB2256)</name>
    <name type="common">Sphingomonas alaskensis</name>
    <dbReference type="NCBI Taxonomy" id="317655"/>
    <lineage>
        <taxon>Bacteria</taxon>
        <taxon>Pseudomonadati</taxon>
        <taxon>Pseudomonadota</taxon>
        <taxon>Alphaproteobacteria</taxon>
        <taxon>Sphingomonadales</taxon>
        <taxon>Sphingomonadaceae</taxon>
        <taxon>Sphingopyxis</taxon>
    </lineage>
</organism>
<feature type="compositionally biased region" description="Basic residues" evidence="1">
    <location>
        <begin position="282"/>
        <end position="291"/>
    </location>
</feature>
<dbReference type="Proteomes" id="UP000006578">
    <property type="component" value="Chromosome"/>
</dbReference>
<dbReference type="HOGENOM" id="CLU_1048581_0_0_5"/>
<evidence type="ECO:0000313" key="2">
    <source>
        <dbReference type="EMBL" id="ABF51784.1"/>
    </source>
</evidence>
<evidence type="ECO:0000256" key="1">
    <source>
        <dbReference type="SAM" id="MobiDB-lite"/>
    </source>
</evidence>
<sequence length="291" mass="33131">MTEPAPTRFLLYIDILGFSEMTKSDPRSVARTYAILNKLNVHRDKAFKTIVFSDTVLVYNPIGARNDEDRNFYVWYLAEAAEDLYSRLVGQDIWFRAVLIAGEFNHYQLENLDAFYGKALIDAYQSEKRLPLIGLALHSSCLPYNRFFRVSPFTDDFSFVYLSRPLEYLHAASGDGYPFANRIVSDHSPALPEGVRYLSDIYRLMRTHPEPLVRAKALTTWDFHARRYPGMVAALVANNFSLDALAPPGTWDIAVKTLEENIRHNKRAGAGSQMSVSITPQRPRKPGKAIF</sequence>
<dbReference type="OrthoDB" id="8235971at2"/>
<accession>Q1GX38</accession>
<dbReference type="AlphaFoldDB" id="Q1GX38"/>
<reference evidence="2 3" key="1">
    <citation type="journal article" date="2009" name="Proc. Natl. Acad. Sci. U.S.A.">
        <title>The genomic basis of trophic strategy in marine bacteria.</title>
        <authorList>
            <person name="Lauro F.M."/>
            <person name="McDougald D."/>
            <person name="Thomas T."/>
            <person name="Williams T.J."/>
            <person name="Egan S."/>
            <person name="Rice S."/>
            <person name="DeMaere M.Z."/>
            <person name="Ting L."/>
            <person name="Ertan H."/>
            <person name="Johnson J."/>
            <person name="Ferriera S."/>
            <person name="Lapidus A."/>
            <person name="Anderson I."/>
            <person name="Kyrpides N."/>
            <person name="Munk A.C."/>
            <person name="Detter C."/>
            <person name="Han C.S."/>
            <person name="Brown M.V."/>
            <person name="Robb F.T."/>
            <person name="Kjelleberg S."/>
            <person name="Cavicchioli R."/>
        </authorList>
    </citation>
    <scope>NUCLEOTIDE SEQUENCE [LARGE SCALE GENOMIC DNA]</scope>
    <source>
        <strain evidence="3">DSM 13593 / LMG 18877 / RB2256</strain>
    </source>
</reference>
<keyword evidence="3" id="KW-1185">Reference proteome</keyword>
<dbReference type="EMBL" id="CP000356">
    <property type="protein sequence ID" value="ABF51784.1"/>
    <property type="molecule type" value="Genomic_DNA"/>
</dbReference>
<name>Q1GX38_SPHAL</name>
<dbReference type="KEGG" id="sal:Sala_0058"/>
<gene>
    <name evidence="2" type="ordered locus">Sala_0058</name>
</gene>
<dbReference type="RefSeq" id="WP_011540399.1">
    <property type="nucleotide sequence ID" value="NC_008048.1"/>
</dbReference>
<evidence type="ECO:0000313" key="3">
    <source>
        <dbReference type="Proteomes" id="UP000006578"/>
    </source>
</evidence>